<evidence type="ECO:0000313" key="4">
    <source>
        <dbReference type="Proteomes" id="UP000007394"/>
    </source>
</evidence>
<proteinExistence type="predicted"/>
<evidence type="ECO:0000259" key="2">
    <source>
        <dbReference type="Pfam" id="PF13386"/>
    </source>
</evidence>
<organism evidence="3 4">
    <name type="scientific">Ignavibacterium album (strain DSM 19864 / JCM 16511 / NBRC 101810 / Mat9-16)</name>
    <dbReference type="NCBI Taxonomy" id="945713"/>
    <lineage>
        <taxon>Bacteria</taxon>
        <taxon>Pseudomonadati</taxon>
        <taxon>Ignavibacteriota</taxon>
        <taxon>Ignavibacteria</taxon>
        <taxon>Ignavibacteriales</taxon>
        <taxon>Ignavibacteriaceae</taxon>
        <taxon>Ignavibacterium</taxon>
    </lineage>
</organism>
<feature type="transmembrane region" description="Helical" evidence="1">
    <location>
        <begin position="130"/>
        <end position="155"/>
    </location>
</feature>
<reference evidence="3 4" key="1">
    <citation type="journal article" date="2012" name="Front. Microbiol.">
        <title>Complete genome of Ignavibacterium album, a metabolically versatile, flagellated, facultative anaerobe from the phylum Chlorobi.</title>
        <authorList>
            <person name="Liu Z."/>
            <person name="Frigaard N.-U."/>
            <person name="Vogl K."/>
            <person name="Iino T."/>
            <person name="Ohkuma M."/>
            <person name="Overmann J."/>
            <person name="Bryant D.A."/>
        </authorList>
    </citation>
    <scope>NUCLEOTIDE SEQUENCE [LARGE SCALE GENOMIC DNA]</scope>
    <source>
        <strain evidence="4">DSM 19864 / JCM 16511 / NBRC 101810 / Mat9-16</strain>
    </source>
</reference>
<dbReference type="STRING" id="945713.IALB_0726"/>
<feature type="transmembrane region" description="Helical" evidence="1">
    <location>
        <begin position="52"/>
        <end position="71"/>
    </location>
</feature>
<dbReference type="eggNOG" id="COG2836">
    <property type="taxonomic scope" value="Bacteria"/>
</dbReference>
<feature type="domain" description="Urease accessory protein UreH-like transmembrane" evidence="2">
    <location>
        <begin position="8"/>
        <end position="206"/>
    </location>
</feature>
<name>I0AHI1_IGNAJ</name>
<evidence type="ECO:0000256" key="1">
    <source>
        <dbReference type="SAM" id="Phobius"/>
    </source>
</evidence>
<gene>
    <name evidence="3" type="ordered locus">IALB_0726</name>
</gene>
<dbReference type="PANTHER" id="PTHR42208:SF1">
    <property type="entry name" value="HEAVY METAL TRANSPORTER"/>
    <property type="match status" value="1"/>
</dbReference>
<feature type="transmembrane region" description="Helical" evidence="1">
    <location>
        <begin position="77"/>
        <end position="94"/>
    </location>
</feature>
<keyword evidence="1" id="KW-0812">Transmembrane</keyword>
<dbReference type="HOGENOM" id="CLU_032635_1_0_10"/>
<dbReference type="OrthoDB" id="594443at2"/>
<keyword evidence="1" id="KW-1133">Transmembrane helix</keyword>
<dbReference type="EMBL" id="CP003418">
    <property type="protein sequence ID" value="AFH48438.1"/>
    <property type="molecule type" value="Genomic_DNA"/>
</dbReference>
<evidence type="ECO:0000313" key="3">
    <source>
        <dbReference type="EMBL" id="AFH48438.1"/>
    </source>
</evidence>
<dbReference type="Proteomes" id="UP000007394">
    <property type="component" value="Chromosome"/>
</dbReference>
<dbReference type="PATRIC" id="fig|945713.3.peg.726"/>
<feature type="transmembrane region" description="Helical" evidence="1">
    <location>
        <begin position="161"/>
        <end position="185"/>
    </location>
</feature>
<dbReference type="AlphaFoldDB" id="I0AHI1"/>
<dbReference type="Pfam" id="PF13386">
    <property type="entry name" value="DsbD_2"/>
    <property type="match status" value="1"/>
</dbReference>
<protein>
    <recommendedName>
        <fullName evidence="2">Urease accessory protein UreH-like transmembrane domain-containing protein</fullName>
    </recommendedName>
</protein>
<feature type="transmembrane region" description="Helical" evidence="1">
    <location>
        <begin position="6"/>
        <end position="32"/>
    </location>
</feature>
<dbReference type="InterPro" id="IPR039447">
    <property type="entry name" value="UreH-like_TM_dom"/>
</dbReference>
<accession>I0AHI1</accession>
<keyword evidence="1" id="KW-0472">Membrane</keyword>
<keyword evidence="4" id="KW-1185">Reference proteome</keyword>
<dbReference type="KEGG" id="ial:IALB_0726"/>
<dbReference type="PANTHER" id="PTHR42208">
    <property type="entry name" value="HEAVY METAL TRANSPORTER-RELATED"/>
    <property type="match status" value="1"/>
</dbReference>
<feature type="transmembrane region" description="Helical" evidence="1">
    <location>
        <begin position="197"/>
        <end position="220"/>
    </location>
</feature>
<sequence length="241" mass="25769">MLPEILSALAVGFFGSAHCIGMCGPIAIALPVPESNVFNFVAGRVLYNIGRIFTYSFLGALFGLLGSRIVIAGFQQFVTIVLGVIIILVVITPFKYKAKITQHKFVQKISSPIKSGIGELFKQGTIPSMFLIGVLNGFLPCGLVYIAIAGAIASGDAISGMLYMILFGAGTFPAMFAATIFGRFINLNLRKKLTKAVPVFAVVLAILFILRGMALGIPYISPKISAQTVSQTEMECHPSEK</sequence>
<dbReference type="RefSeq" id="WP_014559594.1">
    <property type="nucleotide sequence ID" value="NC_017464.1"/>
</dbReference>